<dbReference type="PANTHER" id="PTHR33747:SF1">
    <property type="entry name" value="ADENYLATE CYCLASE-ASSOCIATED CAP C-TERMINAL DOMAIN-CONTAINING PROTEIN"/>
    <property type="match status" value="1"/>
</dbReference>
<accession>A0A2W4W764</accession>
<dbReference type="AlphaFoldDB" id="A0A2W4W764"/>
<evidence type="ECO:0000259" key="1">
    <source>
        <dbReference type="Pfam" id="PF17775"/>
    </source>
</evidence>
<comment type="caution">
    <text evidence="2">The sequence shown here is derived from an EMBL/GenBank/DDBJ whole genome shotgun (WGS) entry which is preliminary data.</text>
</comment>
<gene>
    <name evidence="2" type="ORF">DCF17_12250</name>
</gene>
<sequence length="155" mass="17288">MAILCPCGSGMSFAGCCRAYFAGEVTAATAERLMRSRYTAYHQGNIEYLIATHHPTQRYPGQRAAILQSTATTTWLGLWVLSTEAGLGTDSQGLVEFVAYYQDPKLGQVHERSRFTRQKDRWFYVDGDALPPLVPKRSDPCWCGSGKKYKACHGR</sequence>
<dbReference type="InterPro" id="IPR048469">
    <property type="entry name" value="YchJ-like_M"/>
</dbReference>
<dbReference type="EMBL" id="QBMN01000077">
    <property type="protein sequence ID" value="PZO40250.1"/>
    <property type="molecule type" value="Genomic_DNA"/>
</dbReference>
<dbReference type="NCBIfam" id="NF002486">
    <property type="entry name" value="PRK01752.1"/>
    <property type="match status" value="1"/>
</dbReference>
<reference evidence="2 3" key="2">
    <citation type="submission" date="2018-06" db="EMBL/GenBank/DDBJ databases">
        <title>Metagenomic assembly of (sub)arctic Cyanobacteria and their associated microbiome from non-axenic cultures.</title>
        <authorList>
            <person name="Baurain D."/>
        </authorList>
    </citation>
    <scope>NUCLEOTIDE SEQUENCE [LARGE SCALE GENOMIC DNA]</scope>
    <source>
        <strain evidence="2">ULC041bin1</strain>
    </source>
</reference>
<dbReference type="Proteomes" id="UP000249081">
    <property type="component" value="Unassembled WGS sequence"/>
</dbReference>
<dbReference type="Gene3D" id="3.10.450.50">
    <property type="match status" value="1"/>
</dbReference>
<dbReference type="SUPFAM" id="SSF103642">
    <property type="entry name" value="Sec-C motif"/>
    <property type="match status" value="1"/>
</dbReference>
<reference evidence="3" key="1">
    <citation type="submission" date="2018-04" db="EMBL/GenBank/DDBJ databases">
        <authorList>
            <person name="Cornet L."/>
        </authorList>
    </citation>
    <scope>NUCLEOTIDE SEQUENCE [LARGE SCALE GENOMIC DNA]</scope>
</reference>
<dbReference type="InterPro" id="IPR004027">
    <property type="entry name" value="SEC_C_motif"/>
</dbReference>
<organism evidence="2 3">
    <name type="scientific">Shackletoniella antarctica</name>
    <dbReference type="NCBI Taxonomy" id="268115"/>
    <lineage>
        <taxon>Bacteria</taxon>
        <taxon>Bacillati</taxon>
        <taxon>Cyanobacteriota</taxon>
        <taxon>Cyanophyceae</taxon>
        <taxon>Oculatellales</taxon>
        <taxon>Oculatellaceae</taxon>
        <taxon>Shackletoniella</taxon>
    </lineage>
</organism>
<proteinExistence type="predicted"/>
<name>A0A2W4W764_9CYAN</name>
<evidence type="ECO:0000313" key="3">
    <source>
        <dbReference type="Proteomes" id="UP000249081"/>
    </source>
</evidence>
<protein>
    <recommendedName>
        <fullName evidence="1">YchJ-like middle NTF2-like domain-containing protein</fullName>
    </recommendedName>
</protein>
<dbReference type="Pfam" id="PF02810">
    <property type="entry name" value="SEC-C"/>
    <property type="match status" value="2"/>
</dbReference>
<dbReference type="PANTHER" id="PTHR33747">
    <property type="entry name" value="UPF0225 PROTEIN SCO1677"/>
    <property type="match status" value="1"/>
</dbReference>
<dbReference type="Pfam" id="PF17775">
    <property type="entry name" value="YchJ_M-like"/>
    <property type="match status" value="1"/>
</dbReference>
<feature type="domain" description="YchJ-like middle NTF2-like" evidence="1">
    <location>
        <begin position="29"/>
        <end position="127"/>
    </location>
</feature>
<dbReference type="InterPro" id="IPR032710">
    <property type="entry name" value="NTF2-like_dom_sf"/>
</dbReference>
<dbReference type="NCBIfam" id="NF002449">
    <property type="entry name" value="PRK01617.1"/>
    <property type="match status" value="1"/>
</dbReference>
<evidence type="ECO:0000313" key="2">
    <source>
        <dbReference type="EMBL" id="PZO40250.1"/>
    </source>
</evidence>
<dbReference type="SUPFAM" id="SSF54427">
    <property type="entry name" value="NTF2-like"/>
    <property type="match status" value="1"/>
</dbReference>